<keyword evidence="7" id="KW-1185">Reference proteome</keyword>
<dbReference type="PANTHER" id="PTHR33398">
    <property type="entry name" value="30S RIBOSOMAL PROTEIN S20"/>
    <property type="match status" value="1"/>
</dbReference>
<dbReference type="GO" id="GO:0070181">
    <property type="term" value="F:small ribosomal subunit rRNA binding"/>
    <property type="evidence" value="ECO:0007669"/>
    <property type="project" value="TreeGrafter"/>
</dbReference>
<dbReference type="PANTHER" id="PTHR33398:SF1">
    <property type="entry name" value="SMALL RIBOSOMAL SUBUNIT PROTEIN BS20C"/>
    <property type="match status" value="1"/>
</dbReference>
<evidence type="ECO:0000256" key="5">
    <source>
        <dbReference type="ARBA" id="ARBA00023274"/>
    </source>
</evidence>
<name>A0A150GJJ6_GONPE</name>
<proteinExistence type="inferred from homology"/>
<dbReference type="InterPro" id="IPR002583">
    <property type="entry name" value="Ribosomal_bS20"/>
</dbReference>
<dbReference type="GO" id="GO:0006412">
    <property type="term" value="P:translation"/>
    <property type="evidence" value="ECO:0007669"/>
    <property type="project" value="InterPro"/>
</dbReference>
<dbReference type="HAMAP" id="MF_00500">
    <property type="entry name" value="Ribosomal_bS20"/>
    <property type="match status" value="1"/>
</dbReference>
<evidence type="ECO:0000256" key="4">
    <source>
        <dbReference type="ARBA" id="ARBA00022980"/>
    </source>
</evidence>
<dbReference type="Proteomes" id="UP000075714">
    <property type="component" value="Unassembled WGS sequence"/>
</dbReference>
<organism evidence="6 7">
    <name type="scientific">Gonium pectorale</name>
    <name type="common">Green alga</name>
    <dbReference type="NCBI Taxonomy" id="33097"/>
    <lineage>
        <taxon>Eukaryota</taxon>
        <taxon>Viridiplantae</taxon>
        <taxon>Chlorophyta</taxon>
        <taxon>core chlorophytes</taxon>
        <taxon>Chlorophyceae</taxon>
        <taxon>CS clade</taxon>
        <taxon>Chlamydomonadales</taxon>
        <taxon>Volvocaceae</taxon>
        <taxon>Gonium</taxon>
    </lineage>
</organism>
<evidence type="ECO:0000256" key="2">
    <source>
        <dbReference type="ARBA" id="ARBA00022730"/>
    </source>
</evidence>
<evidence type="ECO:0008006" key="8">
    <source>
        <dbReference type="Google" id="ProtNLM"/>
    </source>
</evidence>
<sequence length="172" mass="18886">MASLLRTQLLRPCPQRAAFTSAKPTFAPVARPVERGALVVMAAEGKDQKKKMPSPVKRALISEERRMYNKSHKSACATRIKKVIKLAESLVANPPKSEEEVKGLEKLIAEAYTEIDKAVGKGILHENTGARKKARCARYKKTVLMVAGLYKPAPESVDFARFQKLQAKAAAA</sequence>
<evidence type="ECO:0000313" key="6">
    <source>
        <dbReference type="EMBL" id="KXZ49989.1"/>
    </source>
</evidence>
<dbReference type="Pfam" id="PF01649">
    <property type="entry name" value="Ribosomal_S20p"/>
    <property type="match status" value="1"/>
</dbReference>
<comment type="caution">
    <text evidence="6">The sequence shown here is derived from an EMBL/GenBank/DDBJ whole genome shotgun (WGS) entry which is preliminary data.</text>
</comment>
<protein>
    <recommendedName>
        <fullName evidence="8">30S ribosomal protein S20, chloroplastic</fullName>
    </recommendedName>
</protein>
<keyword evidence="3" id="KW-0694">RNA-binding</keyword>
<dbReference type="NCBIfam" id="TIGR00029">
    <property type="entry name" value="S20"/>
    <property type="match status" value="1"/>
</dbReference>
<dbReference type="GO" id="GO:0015935">
    <property type="term" value="C:small ribosomal subunit"/>
    <property type="evidence" value="ECO:0007669"/>
    <property type="project" value="TreeGrafter"/>
</dbReference>
<keyword evidence="5" id="KW-0687">Ribonucleoprotein</keyword>
<dbReference type="EMBL" id="LSYV01000019">
    <property type="protein sequence ID" value="KXZ49989.1"/>
    <property type="molecule type" value="Genomic_DNA"/>
</dbReference>
<accession>A0A150GJJ6</accession>
<gene>
    <name evidence="6" type="ORF">GPECTOR_18g145</name>
</gene>
<dbReference type="GO" id="GO:0003735">
    <property type="term" value="F:structural constituent of ribosome"/>
    <property type="evidence" value="ECO:0007669"/>
    <property type="project" value="InterPro"/>
</dbReference>
<dbReference type="SUPFAM" id="SSF46992">
    <property type="entry name" value="Ribosomal protein S20"/>
    <property type="match status" value="1"/>
</dbReference>
<comment type="similarity">
    <text evidence="1">Belongs to the bacterial ribosomal protein bS20 family.</text>
</comment>
<dbReference type="STRING" id="33097.A0A150GJJ6"/>
<evidence type="ECO:0000256" key="3">
    <source>
        <dbReference type="ARBA" id="ARBA00022884"/>
    </source>
</evidence>
<dbReference type="Gene3D" id="1.20.58.110">
    <property type="entry name" value="Ribosomal protein S20"/>
    <property type="match status" value="1"/>
</dbReference>
<keyword evidence="2" id="KW-0699">rRNA-binding</keyword>
<evidence type="ECO:0000256" key="1">
    <source>
        <dbReference type="ARBA" id="ARBA00007634"/>
    </source>
</evidence>
<dbReference type="InterPro" id="IPR036510">
    <property type="entry name" value="Ribosomal_bS20_sf"/>
</dbReference>
<dbReference type="OrthoDB" id="4825at2759"/>
<reference evidence="7" key="1">
    <citation type="journal article" date="2016" name="Nat. Commun.">
        <title>The Gonium pectorale genome demonstrates co-option of cell cycle regulation during the evolution of multicellularity.</title>
        <authorList>
            <person name="Hanschen E.R."/>
            <person name="Marriage T.N."/>
            <person name="Ferris P.J."/>
            <person name="Hamaji T."/>
            <person name="Toyoda A."/>
            <person name="Fujiyama A."/>
            <person name="Neme R."/>
            <person name="Noguchi H."/>
            <person name="Minakuchi Y."/>
            <person name="Suzuki M."/>
            <person name="Kawai-Toyooka H."/>
            <person name="Smith D.R."/>
            <person name="Sparks H."/>
            <person name="Anderson J."/>
            <person name="Bakaric R."/>
            <person name="Luria V."/>
            <person name="Karger A."/>
            <person name="Kirschner M.W."/>
            <person name="Durand P.M."/>
            <person name="Michod R.E."/>
            <person name="Nozaki H."/>
            <person name="Olson B.J."/>
        </authorList>
    </citation>
    <scope>NUCLEOTIDE SEQUENCE [LARGE SCALE GENOMIC DNA]</scope>
    <source>
        <strain evidence="7">NIES-2863</strain>
    </source>
</reference>
<keyword evidence="4" id="KW-0689">Ribosomal protein</keyword>
<dbReference type="AlphaFoldDB" id="A0A150GJJ6"/>
<evidence type="ECO:0000313" key="7">
    <source>
        <dbReference type="Proteomes" id="UP000075714"/>
    </source>
</evidence>